<dbReference type="InterPro" id="IPR051590">
    <property type="entry name" value="Replication_Regulatory_Kinase"/>
</dbReference>
<reference evidence="3 4" key="1">
    <citation type="submission" date="2019-01" db="EMBL/GenBank/DDBJ databases">
        <title>Draft Genome and Complete Hox-Cluster Characterization of the Sterlet Sturgeon (Acipenser ruthenus).</title>
        <authorList>
            <person name="Wei Q."/>
        </authorList>
    </citation>
    <scope>NUCLEOTIDE SEQUENCE [LARGE SCALE GENOMIC DNA]</scope>
    <source>
        <strain evidence="3">WHYD16114868_AA</strain>
        <tissue evidence="3">Blood</tissue>
    </source>
</reference>
<gene>
    <name evidence="3" type="ORF">EOD39_17531</name>
</gene>
<sequence length="569" mass="63632">KKQTYSSVPFYLISAAGIHEKTEKNKGTLKNTGRVAEYSEAKSKPFAGKVFYLDLPYKKAAEALEKDIQEFGGTIERFFSKDIRYLISNKKEAKFAQSLGRNSPVPSPDSANNAGNSSPHPSSRRGSHKGSSHSAVDTTLMTMPDIKLYIEKKKKELPTLYKDPVLTETHIKSERHKVFSTSKEYEVVDKVISQFVCDFVEFKKPKKRVKCSLGASFQTSTAGINIDGRQEIITGIAESKGRHNSLTHEDFCCEDTAGASTLWNHTAESIVTCTADSTVHATSNGQSLDSSILIRMFPEKNIPDTQRSAQFHNTKRSNLLTKKQFNTQKRETNNLISKRQDTVNFQTEKETVLNCGSAYVGKLSEAHVRLCRTDVAFKLNKQAMKRNVCESSPKQKHKQDSCGNQAKYFKMSTPGLHDTESVESKMQNELFIQCAGDPVQEAVVEGQSTNIGYSPSRTLSSPSVKLQRKVKGLKRTKKRNEKQTQHMFSEQKKEHLLRQNGCMLSPATEDLWQLFQTSEDMDCEFAGFSCSTKCEESSSESGPDERQPMHALFSLFTDTASSASTFPGF</sequence>
<organism evidence="3 4">
    <name type="scientific">Acipenser ruthenus</name>
    <name type="common">Sterlet sturgeon</name>
    <dbReference type="NCBI Taxonomy" id="7906"/>
    <lineage>
        <taxon>Eukaryota</taxon>
        <taxon>Metazoa</taxon>
        <taxon>Chordata</taxon>
        <taxon>Craniata</taxon>
        <taxon>Vertebrata</taxon>
        <taxon>Euteleostomi</taxon>
        <taxon>Actinopterygii</taxon>
        <taxon>Chondrostei</taxon>
        <taxon>Acipenseriformes</taxon>
        <taxon>Acipenseridae</taxon>
        <taxon>Acipenser</taxon>
    </lineage>
</organism>
<feature type="domain" description="BRCT" evidence="2">
    <location>
        <begin position="41"/>
        <end position="109"/>
    </location>
</feature>
<proteinExistence type="predicted"/>
<evidence type="ECO:0000256" key="1">
    <source>
        <dbReference type="SAM" id="MobiDB-lite"/>
    </source>
</evidence>
<dbReference type="GO" id="GO:0010571">
    <property type="term" value="P:positive regulation of nuclear cell cycle DNA replication"/>
    <property type="evidence" value="ECO:0007669"/>
    <property type="project" value="TreeGrafter"/>
</dbReference>
<feature type="region of interest" description="Disordered" evidence="1">
    <location>
        <begin position="97"/>
        <end position="136"/>
    </location>
</feature>
<evidence type="ECO:0000259" key="2">
    <source>
        <dbReference type="PROSITE" id="PS50172"/>
    </source>
</evidence>
<dbReference type="GO" id="GO:0031431">
    <property type="term" value="C:Dbf4-dependent protein kinase complex"/>
    <property type="evidence" value="ECO:0007669"/>
    <property type="project" value="TreeGrafter"/>
</dbReference>
<dbReference type="Proteomes" id="UP000289886">
    <property type="component" value="Unassembled WGS sequence"/>
</dbReference>
<dbReference type="PROSITE" id="PS50172">
    <property type="entry name" value="BRCT"/>
    <property type="match status" value="1"/>
</dbReference>
<feature type="non-terminal residue" evidence="3">
    <location>
        <position position="1"/>
    </location>
</feature>
<dbReference type="InterPro" id="IPR001357">
    <property type="entry name" value="BRCT_dom"/>
</dbReference>
<protein>
    <submittedName>
        <fullName evidence="3">Protein DBF4-like A</fullName>
    </submittedName>
</protein>
<comment type="caution">
    <text evidence="3">The sequence shown here is derived from an EMBL/GenBank/DDBJ whole genome shotgun (WGS) entry which is preliminary data.</text>
</comment>
<name>A0A444TVY0_ACIRT</name>
<dbReference type="PANTHER" id="PTHR15375">
    <property type="entry name" value="ACTIVATOR OF S-PHASE KINASE-RELATED"/>
    <property type="match status" value="1"/>
</dbReference>
<dbReference type="AlphaFoldDB" id="A0A444TVY0"/>
<dbReference type="EMBL" id="SCEB01215903">
    <property type="protein sequence ID" value="RXM27062.1"/>
    <property type="molecule type" value="Genomic_DNA"/>
</dbReference>
<dbReference type="PANTHER" id="PTHR15375:SF22">
    <property type="entry name" value="PROTEIN DBF4 HOMOLOG A"/>
    <property type="match status" value="1"/>
</dbReference>
<evidence type="ECO:0000313" key="3">
    <source>
        <dbReference type="EMBL" id="RXM27062.1"/>
    </source>
</evidence>
<dbReference type="GO" id="GO:0043539">
    <property type="term" value="F:protein serine/threonine kinase activator activity"/>
    <property type="evidence" value="ECO:0007669"/>
    <property type="project" value="TreeGrafter"/>
</dbReference>
<keyword evidence="4" id="KW-1185">Reference proteome</keyword>
<dbReference type="GO" id="GO:1901987">
    <property type="term" value="P:regulation of cell cycle phase transition"/>
    <property type="evidence" value="ECO:0007669"/>
    <property type="project" value="TreeGrafter"/>
</dbReference>
<accession>A0A444TVY0</accession>
<feature type="compositionally biased region" description="Basic residues" evidence="1">
    <location>
        <begin position="122"/>
        <end position="131"/>
    </location>
</feature>
<evidence type="ECO:0000313" key="4">
    <source>
        <dbReference type="Proteomes" id="UP000289886"/>
    </source>
</evidence>